<protein>
    <recommendedName>
        <fullName evidence="3">UPF0122 protein H8R91_01170</fullName>
    </recommendedName>
</protein>
<organism evidence="4 5">
    <name type="scientific">Ruminococcus intestinalis</name>
    <dbReference type="NCBI Taxonomy" id="2763066"/>
    <lineage>
        <taxon>Bacteria</taxon>
        <taxon>Bacillati</taxon>
        <taxon>Bacillota</taxon>
        <taxon>Clostridia</taxon>
        <taxon>Eubacteriales</taxon>
        <taxon>Oscillospiraceae</taxon>
        <taxon>Ruminococcus</taxon>
    </lineage>
</organism>
<keyword evidence="4" id="KW-0238">DNA-binding</keyword>
<name>A0ABR7HI18_9FIRM</name>
<evidence type="ECO:0000256" key="2">
    <source>
        <dbReference type="ARBA" id="ARBA00024764"/>
    </source>
</evidence>
<dbReference type="GO" id="GO:0003677">
    <property type="term" value="F:DNA binding"/>
    <property type="evidence" value="ECO:0007669"/>
    <property type="project" value="UniProtKB-KW"/>
</dbReference>
<dbReference type="Proteomes" id="UP000636755">
    <property type="component" value="Unassembled WGS sequence"/>
</dbReference>
<dbReference type="InterPro" id="IPR036388">
    <property type="entry name" value="WH-like_DNA-bd_sf"/>
</dbReference>
<proteinExistence type="inferred from homology"/>
<dbReference type="SUPFAM" id="SSF88659">
    <property type="entry name" value="Sigma3 and sigma4 domains of RNA polymerase sigma factors"/>
    <property type="match status" value="1"/>
</dbReference>
<dbReference type="PANTHER" id="PTHR40083:SF1">
    <property type="entry name" value="UPF0122 PROTEIN YLXM"/>
    <property type="match status" value="1"/>
</dbReference>
<keyword evidence="5" id="KW-1185">Reference proteome</keyword>
<comment type="function">
    <text evidence="2 3">Might take part in the signal recognition particle (SRP) pathway. This is inferred from the conservation of its genetic proximity to ftsY/ffh. May be a regulatory protein.</text>
</comment>
<dbReference type="RefSeq" id="WP_186934552.1">
    <property type="nucleotide sequence ID" value="NZ_JACOPS010000001.1"/>
</dbReference>
<reference evidence="4 5" key="1">
    <citation type="submission" date="2020-08" db="EMBL/GenBank/DDBJ databases">
        <title>Genome public.</title>
        <authorList>
            <person name="Liu C."/>
            <person name="Sun Q."/>
        </authorList>
    </citation>
    <scope>NUCLEOTIDE SEQUENCE [LARGE SCALE GENOMIC DNA]</scope>
    <source>
        <strain evidence="4 5">NSJ-71</strain>
    </source>
</reference>
<dbReference type="Gene3D" id="1.10.10.10">
    <property type="entry name" value="Winged helix-like DNA-binding domain superfamily/Winged helix DNA-binding domain"/>
    <property type="match status" value="1"/>
</dbReference>
<dbReference type="PANTHER" id="PTHR40083">
    <property type="entry name" value="UPF0122 PROTEIN CBO2450/CLC_2298"/>
    <property type="match status" value="1"/>
</dbReference>
<dbReference type="HAMAP" id="MF_00245">
    <property type="entry name" value="UPF0122"/>
    <property type="match status" value="1"/>
</dbReference>
<evidence type="ECO:0000313" key="4">
    <source>
        <dbReference type="EMBL" id="MBC5727156.1"/>
    </source>
</evidence>
<accession>A0ABR7HI18</accession>
<dbReference type="Pfam" id="PF04297">
    <property type="entry name" value="UPF0122"/>
    <property type="match status" value="1"/>
</dbReference>
<dbReference type="InterPro" id="IPR013324">
    <property type="entry name" value="RNA_pol_sigma_r3/r4-like"/>
</dbReference>
<dbReference type="EMBL" id="JACOPS010000001">
    <property type="protein sequence ID" value="MBC5727156.1"/>
    <property type="molecule type" value="Genomic_DNA"/>
</dbReference>
<comment type="similarity">
    <text evidence="1 3">Belongs to the UPF0122 family.</text>
</comment>
<dbReference type="InterPro" id="IPR054831">
    <property type="entry name" value="UPF0122_fam_protein"/>
</dbReference>
<evidence type="ECO:0000256" key="3">
    <source>
        <dbReference type="HAMAP-Rule" id="MF_00245"/>
    </source>
</evidence>
<comment type="caution">
    <text evidence="4">The sequence shown here is derived from an EMBL/GenBank/DDBJ whole genome shotgun (WGS) entry which is preliminary data.</text>
</comment>
<dbReference type="InterPro" id="IPR007394">
    <property type="entry name" value="UPF0122"/>
</dbReference>
<gene>
    <name evidence="4" type="ORF">H8R91_01170</name>
</gene>
<evidence type="ECO:0000256" key="1">
    <source>
        <dbReference type="ARBA" id="ARBA00008720"/>
    </source>
</evidence>
<evidence type="ECO:0000313" key="5">
    <source>
        <dbReference type="Proteomes" id="UP000636755"/>
    </source>
</evidence>
<dbReference type="NCBIfam" id="NF045758">
    <property type="entry name" value="YlxM"/>
    <property type="match status" value="1"/>
</dbReference>
<sequence>MEKNVEVSLLFDFYGELLKPSCRQAIDLYYNEDLSLAEIAAQTGITRQGVRDSIKRSEEKLFELEEKLGLFKRFVQLENGLDKIASLSEQIYKSSADDITKKLALEINRTAGTLKE</sequence>